<evidence type="ECO:0000256" key="8">
    <source>
        <dbReference type="ARBA" id="ARBA00022840"/>
    </source>
</evidence>
<evidence type="ECO:0000256" key="6">
    <source>
        <dbReference type="ARBA" id="ARBA00022741"/>
    </source>
</evidence>
<evidence type="ECO:0000256" key="11">
    <source>
        <dbReference type="ARBA" id="ARBA00029766"/>
    </source>
</evidence>
<evidence type="ECO:0000256" key="7">
    <source>
        <dbReference type="ARBA" id="ARBA00022777"/>
    </source>
</evidence>
<reference evidence="15" key="1">
    <citation type="journal article" date="2019" name="Int. J. Syst. Evol. Microbiol.">
        <title>The Global Catalogue of Microorganisms (GCM) 10K type strain sequencing project: providing services to taxonomists for standard genome sequencing and annotation.</title>
        <authorList>
            <consortium name="The Broad Institute Genomics Platform"/>
            <consortium name="The Broad Institute Genome Sequencing Center for Infectious Disease"/>
            <person name="Wu L."/>
            <person name="Ma J."/>
        </authorList>
    </citation>
    <scope>NUCLEOTIDE SEQUENCE [LARGE SCALE GENOMIC DNA]</scope>
    <source>
        <strain evidence="15">KCTC 23299</strain>
    </source>
</reference>
<dbReference type="EMBL" id="JBHUOZ010000001">
    <property type="protein sequence ID" value="MFD2919710.1"/>
    <property type="molecule type" value="Genomic_DNA"/>
</dbReference>
<keyword evidence="8" id="KW-0067">ATP-binding</keyword>
<keyword evidence="5 14" id="KW-0808">Transferase</keyword>
<sequence>MNIAYLLIGGNLGDREQNLALAVARILKAAGGQLLARSALYETAAWGNTDQPAFLNQALQISTRYTAATLLKKMLAAEQELGRVRAEKFGPRVIDIDIIFFNDQVIHTKNLTVPHPYMQERRFVLTPLQEIAPDLIHPVLQKTVTELLEICPDDLAVTKYS</sequence>
<dbReference type="EC" id="2.7.6.3" evidence="3"/>
<dbReference type="PROSITE" id="PS00794">
    <property type="entry name" value="HPPK"/>
    <property type="match status" value="1"/>
</dbReference>
<accession>A0ABW6A314</accession>
<evidence type="ECO:0000313" key="14">
    <source>
        <dbReference type="EMBL" id="MFD2919710.1"/>
    </source>
</evidence>
<dbReference type="Gene3D" id="3.30.70.560">
    <property type="entry name" value="7,8-Dihydro-6-hydroxymethylpterin-pyrophosphokinase HPPK"/>
    <property type="match status" value="1"/>
</dbReference>
<dbReference type="GO" id="GO:0003848">
    <property type="term" value="F:2-amino-4-hydroxy-6-hydroxymethyldihydropteridine diphosphokinase activity"/>
    <property type="evidence" value="ECO:0007669"/>
    <property type="project" value="UniProtKB-EC"/>
</dbReference>
<protein>
    <recommendedName>
        <fullName evidence="4">2-amino-4-hydroxy-6-hydroxymethyldihydropteridine pyrophosphokinase</fullName>
        <ecNumber evidence="3">2.7.6.3</ecNumber>
    </recommendedName>
    <alternativeName>
        <fullName evidence="11">6-hydroxymethyl-7,8-dihydropterin pyrophosphokinase</fullName>
    </alternativeName>
    <alternativeName>
        <fullName evidence="12">7,8-dihydro-6-hydroxymethylpterin-pyrophosphokinase</fullName>
    </alternativeName>
</protein>
<evidence type="ECO:0000259" key="13">
    <source>
        <dbReference type="PROSITE" id="PS00794"/>
    </source>
</evidence>
<dbReference type="SUPFAM" id="SSF55083">
    <property type="entry name" value="6-hydroxymethyl-7,8-dihydropterin pyrophosphokinase, HPPK"/>
    <property type="match status" value="1"/>
</dbReference>
<keyword evidence="15" id="KW-1185">Reference proteome</keyword>
<evidence type="ECO:0000256" key="10">
    <source>
        <dbReference type="ARBA" id="ARBA00029409"/>
    </source>
</evidence>
<comment type="caution">
    <text evidence="14">The sequence shown here is derived from an EMBL/GenBank/DDBJ whole genome shotgun (WGS) entry which is preliminary data.</text>
</comment>
<keyword evidence="7" id="KW-0418">Kinase</keyword>
<feature type="domain" description="7,8-dihydro-6-hydroxymethylpterin-pyrophosphokinase" evidence="13">
    <location>
        <begin position="88"/>
        <end position="99"/>
    </location>
</feature>
<organism evidence="14 15">
    <name type="scientific">Terrimonas rubra</name>
    <dbReference type="NCBI Taxonomy" id="1035890"/>
    <lineage>
        <taxon>Bacteria</taxon>
        <taxon>Pseudomonadati</taxon>
        <taxon>Bacteroidota</taxon>
        <taxon>Chitinophagia</taxon>
        <taxon>Chitinophagales</taxon>
        <taxon>Chitinophagaceae</taxon>
        <taxon>Terrimonas</taxon>
    </lineage>
</organism>
<evidence type="ECO:0000256" key="12">
    <source>
        <dbReference type="ARBA" id="ARBA00033413"/>
    </source>
</evidence>
<evidence type="ECO:0000256" key="3">
    <source>
        <dbReference type="ARBA" id="ARBA00013253"/>
    </source>
</evidence>
<name>A0ABW6A314_9BACT</name>
<dbReference type="CDD" id="cd00483">
    <property type="entry name" value="HPPK"/>
    <property type="match status" value="1"/>
</dbReference>
<dbReference type="NCBIfam" id="TIGR01498">
    <property type="entry name" value="folK"/>
    <property type="match status" value="1"/>
</dbReference>
<evidence type="ECO:0000256" key="1">
    <source>
        <dbReference type="ARBA" id="ARBA00005051"/>
    </source>
</evidence>
<evidence type="ECO:0000256" key="9">
    <source>
        <dbReference type="ARBA" id="ARBA00022909"/>
    </source>
</evidence>
<comment type="pathway">
    <text evidence="1">Cofactor biosynthesis; tetrahydrofolate biosynthesis; 2-amino-4-hydroxy-6-hydroxymethyl-7,8-dihydropteridine diphosphate from 7,8-dihydroneopterin triphosphate: step 4/4.</text>
</comment>
<comment type="similarity">
    <text evidence="2">Belongs to the HPPK family.</text>
</comment>
<comment type="function">
    <text evidence="10">Catalyzes the transfer of pyrophosphate from adenosine triphosphate (ATP) to 6-hydroxymethyl-7,8-dihydropterin, an enzymatic step in folate biosynthesis pathway.</text>
</comment>
<dbReference type="Pfam" id="PF01288">
    <property type="entry name" value="HPPK"/>
    <property type="match status" value="1"/>
</dbReference>
<dbReference type="RefSeq" id="WP_386097165.1">
    <property type="nucleotide sequence ID" value="NZ_JBHUOZ010000001.1"/>
</dbReference>
<gene>
    <name evidence="14" type="primary">folK</name>
    <name evidence="14" type="ORF">ACFS6H_08340</name>
</gene>
<evidence type="ECO:0000256" key="4">
    <source>
        <dbReference type="ARBA" id="ARBA00016218"/>
    </source>
</evidence>
<evidence type="ECO:0000256" key="2">
    <source>
        <dbReference type="ARBA" id="ARBA00005810"/>
    </source>
</evidence>
<keyword evidence="9" id="KW-0289">Folate biosynthesis</keyword>
<dbReference type="InterPro" id="IPR035907">
    <property type="entry name" value="Hppk_sf"/>
</dbReference>
<dbReference type="Proteomes" id="UP001597511">
    <property type="component" value="Unassembled WGS sequence"/>
</dbReference>
<evidence type="ECO:0000256" key="5">
    <source>
        <dbReference type="ARBA" id="ARBA00022679"/>
    </source>
</evidence>
<dbReference type="PANTHER" id="PTHR43071">
    <property type="entry name" value="2-AMINO-4-HYDROXY-6-HYDROXYMETHYLDIHYDROPTERIDINE PYROPHOSPHOKINASE"/>
    <property type="match status" value="1"/>
</dbReference>
<evidence type="ECO:0000313" key="15">
    <source>
        <dbReference type="Proteomes" id="UP001597511"/>
    </source>
</evidence>
<dbReference type="InterPro" id="IPR000550">
    <property type="entry name" value="Hppk"/>
</dbReference>
<proteinExistence type="inferred from homology"/>
<keyword evidence="6" id="KW-0547">Nucleotide-binding</keyword>
<dbReference type="PANTHER" id="PTHR43071:SF1">
    <property type="entry name" value="2-AMINO-4-HYDROXY-6-HYDROXYMETHYLDIHYDROPTERIDINE PYROPHOSPHOKINASE"/>
    <property type="match status" value="1"/>
</dbReference>